<dbReference type="Gene3D" id="3.30.420.10">
    <property type="entry name" value="Ribonuclease H-like superfamily/Ribonuclease H"/>
    <property type="match status" value="1"/>
</dbReference>
<reference evidence="3 4" key="1">
    <citation type="submission" date="2018-06" db="EMBL/GenBank/DDBJ databases">
        <title>Genome Sequence of the Brown Rot Fungal Pathogen Monilinia fructigena.</title>
        <authorList>
            <person name="Landi L."/>
            <person name="De Miccolis Angelini R.M."/>
            <person name="Pollastro S."/>
            <person name="Abate D."/>
            <person name="Faretra F."/>
            <person name="Romanazzi G."/>
        </authorList>
    </citation>
    <scope>NUCLEOTIDE SEQUENCE [LARGE SCALE GENOMIC DNA]</scope>
    <source>
        <strain evidence="3 4">Mfrg269</strain>
    </source>
</reference>
<name>A0A395ICI6_9HELO</name>
<dbReference type="GO" id="GO:0003676">
    <property type="term" value="F:nucleic acid binding"/>
    <property type="evidence" value="ECO:0007669"/>
    <property type="project" value="InterPro"/>
</dbReference>
<dbReference type="PROSITE" id="PS50879">
    <property type="entry name" value="RNASE_H_1"/>
    <property type="match status" value="1"/>
</dbReference>
<feature type="domain" description="RNase H type-1" evidence="2">
    <location>
        <begin position="1"/>
        <end position="24"/>
    </location>
</feature>
<dbReference type="InterPro" id="IPR036397">
    <property type="entry name" value="RNaseH_sf"/>
</dbReference>
<accession>A0A395ICI6</accession>
<protein>
    <recommendedName>
        <fullName evidence="2">RNase H type-1 domain-containing protein</fullName>
    </recommendedName>
</protein>
<sequence>MVPPGHMGIEGNEAADELANTGANEGRTDDDRSAEPTISGIGTTRRPSRTLQRLIGGVNATQAFRPRTADGSSDTP</sequence>
<dbReference type="GO" id="GO:0004523">
    <property type="term" value="F:RNA-DNA hybrid ribonuclease activity"/>
    <property type="evidence" value="ECO:0007669"/>
    <property type="project" value="InterPro"/>
</dbReference>
<dbReference type="OrthoDB" id="3561817at2759"/>
<proteinExistence type="predicted"/>
<evidence type="ECO:0000256" key="1">
    <source>
        <dbReference type="SAM" id="MobiDB-lite"/>
    </source>
</evidence>
<keyword evidence="4" id="KW-1185">Reference proteome</keyword>
<organism evidence="3 4">
    <name type="scientific">Monilinia fructigena</name>
    <dbReference type="NCBI Taxonomy" id="38457"/>
    <lineage>
        <taxon>Eukaryota</taxon>
        <taxon>Fungi</taxon>
        <taxon>Dikarya</taxon>
        <taxon>Ascomycota</taxon>
        <taxon>Pezizomycotina</taxon>
        <taxon>Leotiomycetes</taxon>
        <taxon>Helotiales</taxon>
        <taxon>Sclerotiniaceae</taxon>
        <taxon>Monilinia</taxon>
    </lineage>
</organism>
<evidence type="ECO:0000313" key="4">
    <source>
        <dbReference type="Proteomes" id="UP000249056"/>
    </source>
</evidence>
<feature type="region of interest" description="Disordered" evidence="1">
    <location>
        <begin position="1"/>
        <end position="47"/>
    </location>
</feature>
<evidence type="ECO:0000259" key="2">
    <source>
        <dbReference type="PROSITE" id="PS50879"/>
    </source>
</evidence>
<dbReference type="InterPro" id="IPR002156">
    <property type="entry name" value="RNaseH_domain"/>
</dbReference>
<dbReference type="EMBL" id="QKRW01000104">
    <property type="protein sequence ID" value="RAL58075.1"/>
    <property type="molecule type" value="Genomic_DNA"/>
</dbReference>
<gene>
    <name evidence="3" type="ORF">DID88_009925</name>
</gene>
<comment type="caution">
    <text evidence="3">The sequence shown here is derived from an EMBL/GenBank/DDBJ whole genome shotgun (WGS) entry which is preliminary data.</text>
</comment>
<dbReference type="AlphaFoldDB" id="A0A395ICI6"/>
<evidence type="ECO:0000313" key="3">
    <source>
        <dbReference type="EMBL" id="RAL58075.1"/>
    </source>
</evidence>
<dbReference type="Proteomes" id="UP000249056">
    <property type="component" value="Unassembled WGS sequence"/>
</dbReference>